<keyword evidence="2" id="KW-1185">Reference proteome</keyword>
<organism evidence="1 2">
    <name type="scientific">Atta colombica</name>
    <dbReference type="NCBI Taxonomy" id="520822"/>
    <lineage>
        <taxon>Eukaryota</taxon>
        <taxon>Metazoa</taxon>
        <taxon>Ecdysozoa</taxon>
        <taxon>Arthropoda</taxon>
        <taxon>Hexapoda</taxon>
        <taxon>Insecta</taxon>
        <taxon>Pterygota</taxon>
        <taxon>Neoptera</taxon>
        <taxon>Endopterygota</taxon>
        <taxon>Hymenoptera</taxon>
        <taxon>Apocrita</taxon>
        <taxon>Aculeata</taxon>
        <taxon>Formicoidea</taxon>
        <taxon>Formicidae</taxon>
        <taxon>Myrmicinae</taxon>
        <taxon>Atta</taxon>
    </lineage>
</organism>
<sequence>MIPWCVSRNKTVYDALCKQRNSVIDGRRLFAALFDEDNERSESFDLETSREYEGSPNDVSQVEAEGISCFKCLMTFTNPDDTDLLCSHFDGSAKFQVFCPTSTLCMKRTVQYKSKTSAVTTVQRDCAPQKYTSHTYNDADKQWYKKEEIITSAYDEGCFIGEHRGAPTGPPEYCFCSFHLCNSSPSQIGMFNKVYEAILAMLIMRLL</sequence>
<protein>
    <recommendedName>
        <fullName evidence="3">Protein sleepless</fullName>
    </recommendedName>
</protein>
<name>A0A195BAP1_9HYME</name>
<dbReference type="EMBL" id="KQ976540">
    <property type="protein sequence ID" value="KYM81254.1"/>
    <property type="molecule type" value="Genomic_DNA"/>
</dbReference>
<proteinExistence type="predicted"/>
<accession>A0A195BAP1</accession>
<evidence type="ECO:0008006" key="3">
    <source>
        <dbReference type="Google" id="ProtNLM"/>
    </source>
</evidence>
<dbReference type="AlphaFoldDB" id="A0A195BAP1"/>
<evidence type="ECO:0000313" key="1">
    <source>
        <dbReference type="EMBL" id="KYM81254.1"/>
    </source>
</evidence>
<reference evidence="1 2" key="1">
    <citation type="submission" date="2015-09" db="EMBL/GenBank/DDBJ databases">
        <title>Atta colombica WGS genome.</title>
        <authorList>
            <person name="Nygaard S."/>
            <person name="Hu H."/>
            <person name="Boomsma J."/>
            <person name="Zhang G."/>
        </authorList>
    </citation>
    <scope>NUCLEOTIDE SEQUENCE [LARGE SCALE GENOMIC DNA]</scope>
    <source>
        <strain evidence="1">Treedump-2</strain>
        <tissue evidence="1">Whole body</tissue>
    </source>
</reference>
<dbReference type="Proteomes" id="UP000078540">
    <property type="component" value="Unassembled WGS sequence"/>
</dbReference>
<evidence type="ECO:0000313" key="2">
    <source>
        <dbReference type="Proteomes" id="UP000078540"/>
    </source>
</evidence>
<gene>
    <name evidence="1" type="ORF">ALC53_08325</name>
</gene>